<dbReference type="Proteomes" id="UP000748308">
    <property type="component" value="Unassembled WGS sequence"/>
</dbReference>
<reference evidence="1" key="1">
    <citation type="submission" date="2019-03" db="EMBL/GenBank/DDBJ databases">
        <title>Lake Tanganyika Metagenome-Assembled Genomes (MAGs).</title>
        <authorList>
            <person name="Tran P."/>
        </authorList>
    </citation>
    <scope>NUCLEOTIDE SEQUENCE</scope>
    <source>
        <strain evidence="1">M_DeepCast_400m_m2_100</strain>
    </source>
</reference>
<proteinExistence type="predicted"/>
<organism evidence="1 2">
    <name type="scientific">Eiseniibacteriota bacterium</name>
    <dbReference type="NCBI Taxonomy" id="2212470"/>
    <lineage>
        <taxon>Bacteria</taxon>
        <taxon>Candidatus Eiseniibacteriota</taxon>
    </lineage>
</organism>
<name>A0A938BRP8_UNCEI</name>
<evidence type="ECO:0000313" key="1">
    <source>
        <dbReference type="EMBL" id="MBM3318557.1"/>
    </source>
</evidence>
<comment type="caution">
    <text evidence="1">The sequence shown here is derived from an EMBL/GenBank/DDBJ whole genome shotgun (WGS) entry which is preliminary data.</text>
</comment>
<feature type="non-terminal residue" evidence="1">
    <location>
        <position position="1"/>
    </location>
</feature>
<protein>
    <submittedName>
        <fullName evidence="1">Uncharacterized protein</fullName>
    </submittedName>
</protein>
<accession>A0A938BRP8</accession>
<dbReference type="AlphaFoldDB" id="A0A938BRP8"/>
<gene>
    <name evidence="1" type="ORF">FJY75_11965</name>
</gene>
<sequence length="220" mass="23916">DRRRPSRARLPRISTRRLLLAALPLWIAPLPAQAALELAAGRLAFRDPRLDAHYGPAPILGLRLGLTSWRSLEPALSARCAWDRRQLEAAPFIAGAETRIILLPLTLELPVGLRIAPRWRLSAGPALGGLWCRERWRAAVPAAGLNASRQGTDIWFAAGLLAEVRHELGRAGVLAAGGEILWVDAQRRAIGTNPAQAEPLDAGWIALRLGWTPRPARAAP</sequence>
<evidence type="ECO:0000313" key="2">
    <source>
        <dbReference type="Proteomes" id="UP000748308"/>
    </source>
</evidence>
<dbReference type="EMBL" id="VGIY01000398">
    <property type="protein sequence ID" value="MBM3318557.1"/>
    <property type="molecule type" value="Genomic_DNA"/>
</dbReference>